<feature type="transmembrane region" description="Helical" evidence="7">
    <location>
        <begin position="77"/>
        <end position="101"/>
    </location>
</feature>
<dbReference type="CDD" id="cd17354">
    <property type="entry name" value="MFS_Mch1p_like"/>
    <property type="match status" value="1"/>
</dbReference>
<dbReference type="AlphaFoldDB" id="A0ABC8SR34"/>
<dbReference type="Pfam" id="PF06813">
    <property type="entry name" value="Nodulin-like"/>
    <property type="match status" value="2"/>
</dbReference>
<evidence type="ECO:0000313" key="11">
    <source>
        <dbReference type="Proteomes" id="UP001642360"/>
    </source>
</evidence>
<keyword evidence="4 7" id="KW-0472">Membrane</keyword>
<comment type="similarity">
    <text evidence="5">Belongs to the major facilitator superfamily. Phosphate:H(+) symporter (TC 2.A.1.9) family.</text>
</comment>
<feature type="transmembrane region" description="Helical" evidence="7">
    <location>
        <begin position="530"/>
        <end position="552"/>
    </location>
</feature>
<accession>A0ABC8SR34</accession>
<dbReference type="Pfam" id="PF23262">
    <property type="entry name" value="NFD4_C"/>
    <property type="match status" value="1"/>
</dbReference>
<dbReference type="PANTHER" id="PTHR21576">
    <property type="entry name" value="UNCHARACTERIZED NODULIN-LIKE PROTEIN"/>
    <property type="match status" value="1"/>
</dbReference>
<evidence type="ECO:0000313" key="10">
    <source>
        <dbReference type="EMBL" id="CAK9159667.1"/>
    </source>
</evidence>
<feature type="transmembrane region" description="Helical" evidence="7">
    <location>
        <begin position="301"/>
        <end position="321"/>
    </location>
</feature>
<feature type="transmembrane region" description="Helical" evidence="7">
    <location>
        <begin position="619"/>
        <end position="640"/>
    </location>
</feature>
<feature type="transmembrane region" description="Helical" evidence="7">
    <location>
        <begin position="333"/>
        <end position="352"/>
    </location>
</feature>
<dbReference type="InterPro" id="IPR010658">
    <property type="entry name" value="Nodulin-like"/>
</dbReference>
<gene>
    <name evidence="10" type="ORF">ILEXP_LOCUS28370</name>
</gene>
<proteinExistence type="inferred from homology"/>
<comment type="caution">
    <text evidence="10">The sequence shown here is derived from an EMBL/GenBank/DDBJ whole genome shotgun (WGS) entry which is preliminary data.</text>
</comment>
<feature type="transmembrane region" description="Helical" evidence="7">
    <location>
        <begin position="12"/>
        <end position="35"/>
    </location>
</feature>
<feature type="transmembrane region" description="Helical" evidence="7">
    <location>
        <begin position="237"/>
        <end position="256"/>
    </location>
</feature>
<keyword evidence="3 7" id="KW-1133">Transmembrane helix</keyword>
<dbReference type="InterPro" id="IPR056555">
    <property type="entry name" value="NFD4_C"/>
</dbReference>
<evidence type="ECO:0000256" key="1">
    <source>
        <dbReference type="ARBA" id="ARBA00004141"/>
    </source>
</evidence>
<dbReference type="FunFam" id="1.20.1250.20:FF:000446">
    <property type="entry name" value="Nodulin family protein"/>
    <property type="match status" value="1"/>
</dbReference>
<feature type="region of interest" description="Disordered" evidence="6">
    <location>
        <begin position="378"/>
        <end position="405"/>
    </location>
</feature>
<feature type="transmembrane region" description="Helical" evidence="7">
    <location>
        <begin position="564"/>
        <end position="584"/>
    </location>
</feature>
<dbReference type="PANTHER" id="PTHR21576:SF84">
    <property type="entry name" value="FAMILY PROTEIN, PUTATIVE, EXPRESSED-RELATED"/>
    <property type="match status" value="1"/>
</dbReference>
<keyword evidence="11" id="KW-1185">Reference proteome</keyword>
<feature type="transmembrane region" description="Helical" evidence="7">
    <location>
        <begin position="108"/>
        <end position="130"/>
    </location>
</feature>
<feature type="compositionally biased region" description="Low complexity" evidence="6">
    <location>
        <begin position="392"/>
        <end position="404"/>
    </location>
</feature>
<evidence type="ECO:0000259" key="9">
    <source>
        <dbReference type="Pfam" id="PF23262"/>
    </source>
</evidence>
<evidence type="ECO:0000256" key="4">
    <source>
        <dbReference type="ARBA" id="ARBA00023136"/>
    </source>
</evidence>
<dbReference type="InterPro" id="IPR036259">
    <property type="entry name" value="MFS_trans_sf"/>
</dbReference>
<dbReference type="GO" id="GO:0016020">
    <property type="term" value="C:membrane"/>
    <property type="evidence" value="ECO:0007669"/>
    <property type="project" value="UniProtKB-SubCell"/>
</dbReference>
<dbReference type="EMBL" id="CAUOFW020003391">
    <property type="protein sequence ID" value="CAK9159667.1"/>
    <property type="molecule type" value="Genomic_DNA"/>
</dbReference>
<evidence type="ECO:0000256" key="6">
    <source>
        <dbReference type="SAM" id="MobiDB-lite"/>
    </source>
</evidence>
<evidence type="ECO:0000256" key="7">
    <source>
        <dbReference type="SAM" id="Phobius"/>
    </source>
</evidence>
<evidence type="ECO:0000259" key="8">
    <source>
        <dbReference type="Pfam" id="PF06813"/>
    </source>
</evidence>
<protein>
    <recommendedName>
        <fullName evidence="12">Nodulin-like domain-containing protein</fullName>
    </recommendedName>
</protein>
<evidence type="ECO:0000256" key="2">
    <source>
        <dbReference type="ARBA" id="ARBA00022692"/>
    </source>
</evidence>
<evidence type="ECO:0000256" key="5">
    <source>
        <dbReference type="ARBA" id="ARBA00044504"/>
    </source>
</evidence>
<sequence length="685" mass="75753">MKSLVVQVLTGRWFMVFASFLIMSAAGATYMFGLYSTDIKDSLGYDQSTLNLLSFFKDLGANVGVLSGLINEVTPPWVVLSMGAVLNFFGYFMIWLASLVVQVLTGRWFMVFASFLIMSAAGATYMFGLYSTDIKDSLGYDQSTLNLLSFFKDLGANVGVLSGLINEVTPPWVVLSMGAVLNFFGYFMIWLAVTKKISTPQVWQMCLYMCIGANSQAFVNTGALVTCVKNFPESRGVVLGLLQGFVGLSGAIRTQLFHAVYDNDTKSLILMIGWMPAAIWFAFLRTIRIMKVVRQPNELKVFYHFLYLSLGLASFLMVIIIVENRFRFSQSEYGGSAATVLILLFLPLAVVIREEYYLWKTKKEAMDNLSQLEITTELPNTETTLPPPPAPSSSSTAATELSSSQKEEASCFKTIFRPPNRGDDFTILQALFSIDMLILFITTICGVGGTLTAIDNLGQIGTSLGYPTRSISTFVSLVSIWNYLGKVVAGFVSEIMLTRYQFPRPLMLTMTLVLSCVGHLLIAFNVPNSLYVASVIIGFCFGAQWPLLFAFISELFGLKYYSTLYNFGSVASPIGSYILNVRVAGHLYDKEANKQMRALGLTRKPGEDLNCTGVDCFKLAFIIITGVTVFGALVSVILVVRTRKFYKSDIYKKFREEAQAAETEMALAENGIIVRSSLGRRGVED</sequence>
<organism evidence="10 11">
    <name type="scientific">Ilex paraguariensis</name>
    <name type="common">yerba mate</name>
    <dbReference type="NCBI Taxonomy" id="185542"/>
    <lineage>
        <taxon>Eukaryota</taxon>
        <taxon>Viridiplantae</taxon>
        <taxon>Streptophyta</taxon>
        <taxon>Embryophyta</taxon>
        <taxon>Tracheophyta</taxon>
        <taxon>Spermatophyta</taxon>
        <taxon>Magnoliopsida</taxon>
        <taxon>eudicotyledons</taxon>
        <taxon>Gunneridae</taxon>
        <taxon>Pentapetalae</taxon>
        <taxon>asterids</taxon>
        <taxon>campanulids</taxon>
        <taxon>Aquifoliales</taxon>
        <taxon>Aquifoliaceae</taxon>
        <taxon>Ilex</taxon>
    </lineage>
</organism>
<reference evidence="10 11" key="1">
    <citation type="submission" date="2024-02" db="EMBL/GenBank/DDBJ databases">
        <authorList>
            <person name="Vignale AGUSTIN F."/>
            <person name="Sosa J E."/>
            <person name="Modenutti C."/>
        </authorList>
    </citation>
    <scope>NUCLEOTIDE SEQUENCE [LARGE SCALE GENOMIC DNA]</scope>
</reference>
<feature type="transmembrane region" description="Helical" evidence="7">
    <location>
        <begin position="268"/>
        <end position="289"/>
    </location>
</feature>
<feature type="domain" description="Nodulin-like" evidence="8">
    <location>
        <begin position="12"/>
        <end position="97"/>
    </location>
</feature>
<dbReference type="SUPFAM" id="SSF103473">
    <property type="entry name" value="MFS general substrate transporter"/>
    <property type="match status" value="1"/>
</dbReference>
<feature type="transmembrane region" description="Helical" evidence="7">
    <location>
        <begin position="172"/>
        <end position="193"/>
    </location>
</feature>
<keyword evidence="2 7" id="KW-0812">Transmembrane</keyword>
<feature type="domain" description="Nodulin-like" evidence="8">
    <location>
        <begin position="107"/>
        <end position="352"/>
    </location>
</feature>
<dbReference type="Gene3D" id="1.20.1250.20">
    <property type="entry name" value="MFS general substrate transporter like domains"/>
    <property type="match status" value="1"/>
</dbReference>
<feature type="transmembrane region" description="Helical" evidence="7">
    <location>
        <begin position="471"/>
        <end position="493"/>
    </location>
</feature>
<evidence type="ECO:0000256" key="3">
    <source>
        <dbReference type="ARBA" id="ARBA00022989"/>
    </source>
</evidence>
<feature type="transmembrane region" description="Helical" evidence="7">
    <location>
        <begin position="427"/>
        <end position="451"/>
    </location>
</feature>
<name>A0ABC8SR34_9AQUA</name>
<comment type="subcellular location">
    <subcellularLocation>
        <location evidence="1">Membrane</location>
        <topology evidence="1">Multi-pass membrane protein</topology>
    </subcellularLocation>
</comment>
<feature type="domain" description="NFD4 C-terminal" evidence="9">
    <location>
        <begin position="431"/>
        <end position="646"/>
    </location>
</feature>
<evidence type="ECO:0008006" key="12">
    <source>
        <dbReference type="Google" id="ProtNLM"/>
    </source>
</evidence>
<feature type="transmembrane region" description="Helical" evidence="7">
    <location>
        <begin position="505"/>
        <end position="524"/>
    </location>
</feature>
<dbReference type="Proteomes" id="UP001642360">
    <property type="component" value="Unassembled WGS sequence"/>
</dbReference>